<dbReference type="EMBL" id="CAMGYJ010000008">
    <property type="protein sequence ID" value="CAI0461338.1"/>
    <property type="molecule type" value="Genomic_DNA"/>
</dbReference>
<evidence type="ECO:0000256" key="1">
    <source>
        <dbReference type="SAM" id="MobiDB-lite"/>
    </source>
</evidence>
<sequence>MVESPRIRRRQRSATTVNRSCKSRSVAGKEKTWDFCSIR</sequence>
<accession>A0AAV0NRL4</accession>
<protein>
    <submittedName>
        <fullName evidence="2">Uncharacterized protein</fullName>
    </submittedName>
</protein>
<dbReference type="AlphaFoldDB" id="A0AAV0NRL4"/>
<name>A0AAV0NRL4_9ROSI</name>
<evidence type="ECO:0000313" key="2">
    <source>
        <dbReference type="EMBL" id="CAI0461338.1"/>
    </source>
</evidence>
<reference evidence="2" key="1">
    <citation type="submission" date="2022-08" db="EMBL/GenBank/DDBJ databases">
        <authorList>
            <person name="Gutierrez-Valencia J."/>
        </authorList>
    </citation>
    <scope>NUCLEOTIDE SEQUENCE</scope>
</reference>
<proteinExistence type="predicted"/>
<gene>
    <name evidence="2" type="ORF">LITE_LOCUS34887</name>
</gene>
<feature type="region of interest" description="Disordered" evidence="1">
    <location>
        <begin position="1"/>
        <end position="23"/>
    </location>
</feature>
<evidence type="ECO:0000313" key="3">
    <source>
        <dbReference type="Proteomes" id="UP001154282"/>
    </source>
</evidence>
<dbReference type="Proteomes" id="UP001154282">
    <property type="component" value="Unassembled WGS sequence"/>
</dbReference>
<comment type="caution">
    <text evidence="2">The sequence shown here is derived from an EMBL/GenBank/DDBJ whole genome shotgun (WGS) entry which is preliminary data.</text>
</comment>
<keyword evidence="3" id="KW-1185">Reference proteome</keyword>
<organism evidence="2 3">
    <name type="scientific">Linum tenue</name>
    <dbReference type="NCBI Taxonomy" id="586396"/>
    <lineage>
        <taxon>Eukaryota</taxon>
        <taxon>Viridiplantae</taxon>
        <taxon>Streptophyta</taxon>
        <taxon>Embryophyta</taxon>
        <taxon>Tracheophyta</taxon>
        <taxon>Spermatophyta</taxon>
        <taxon>Magnoliopsida</taxon>
        <taxon>eudicotyledons</taxon>
        <taxon>Gunneridae</taxon>
        <taxon>Pentapetalae</taxon>
        <taxon>rosids</taxon>
        <taxon>fabids</taxon>
        <taxon>Malpighiales</taxon>
        <taxon>Linaceae</taxon>
        <taxon>Linum</taxon>
    </lineage>
</organism>